<dbReference type="InterPro" id="IPR043502">
    <property type="entry name" value="DNA/RNA_pol_sf"/>
</dbReference>
<evidence type="ECO:0000313" key="1">
    <source>
        <dbReference type="EMBL" id="TCP95708.1"/>
    </source>
</evidence>
<protein>
    <recommendedName>
        <fullName evidence="3">Group II intron reverse transcriptase/maturase</fullName>
    </recommendedName>
</protein>
<dbReference type="EMBL" id="SLYC01000057">
    <property type="protein sequence ID" value="TCP95708.1"/>
    <property type="molecule type" value="Genomic_DNA"/>
</dbReference>
<proteinExistence type="predicted"/>
<evidence type="ECO:0008006" key="3">
    <source>
        <dbReference type="Google" id="ProtNLM"/>
    </source>
</evidence>
<reference evidence="1 2" key="1">
    <citation type="submission" date="2019-03" db="EMBL/GenBank/DDBJ databases">
        <title>Genomic Encyclopedia of Type Strains, Phase IV (KMG-IV): sequencing the most valuable type-strain genomes for metagenomic binning, comparative biology and taxonomic classification.</title>
        <authorList>
            <person name="Goeker M."/>
        </authorList>
    </citation>
    <scope>NUCLEOTIDE SEQUENCE [LARGE SCALE GENOMIC DNA]</scope>
    <source>
        <strain evidence="1 2">DSM 100013</strain>
    </source>
</reference>
<dbReference type="PANTHER" id="PTHR34047:SF8">
    <property type="entry name" value="PROTEIN YKFC"/>
    <property type="match status" value="1"/>
</dbReference>
<dbReference type="PANTHER" id="PTHR34047">
    <property type="entry name" value="NUCLEAR INTRON MATURASE 1, MITOCHONDRIAL-RELATED"/>
    <property type="match status" value="1"/>
</dbReference>
<dbReference type="AlphaFoldDB" id="A0A4R2TEV4"/>
<evidence type="ECO:0000313" key="2">
    <source>
        <dbReference type="Proteomes" id="UP000295504"/>
    </source>
</evidence>
<dbReference type="RefSeq" id="WP_243098291.1">
    <property type="nucleotide sequence ID" value="NZ_CP058648.1"/>
</dbReference>
<keyword evidence="2" id="KW-1185">Reference proteome</keyword>
<organism evidence="1 2">
    <name type="scientific">Serpentinicella alkaliphila</name>
    <dbReference type="NCBI Taxonomy" id="1734049"/>
    <lineage>
        <taxon>Bacteria</taxon>
        <taxon>Bacillati</taxon>
        <taxon>Bacillota</taxon>
        <taxon>Clostridia</taxon>
        <taxon>Peptostreptococcales</taxon>
        <taxon>Natronincolaceae</taxon>
        <taxon>Serpentinicella</taxon>
    </lineage>
</organism>
<dbReference type="Proteomes" id="UP000295504">
    <property type="component" value="Unassembled WGS sequence"/>
</dbReference>
<name>A0A4R2TEV4_9FIRM</name>
<sequence length="134" mass="15650">MYFVKETLAGHVGLDKLMQTSLRGIRQKAKQNKKHRFQNLYQLLNENTLTESWRKLNKKASAGVDKITAKEFELNLKENIKEITSSLKDRRYRAKLVRRVNIPKGNGKTRPLGIPTISDKLVQKVCRRNIRNYL</sequence>
<comment type="caution">
    <text evidence="1">The sequence shown here is derived from an EMBL/GenBank/DDBJ whole genome shotgun (WGS) entry which is preliminary data.</text>
</comment>
<dbReference type="SUPFAM" id="SSF56672">
    <property type="entry name" value="DNA/RNA polymerases"/>
    <property type="match status" value="1"/>
</dbReference>
<accession>A0A4R2TEV4</accession>
<dbReference type="InterPro" id="IPR051083">
    <property type="entry name" value="GrpII_Intron_Splice-Mob/Def"/>
</dbReference>
<gene>
    <name evidence="1" type="ORF">EDD79_10574</name>
</gene>